<evidence type="ECO:0000256" key="4">
    <source>
        <dbReference type="PIRSR" id="PIRSR006113-1"/>
    </source>
</evidence>
<dbReference type="InterPro" id="IPR038418">
    <property type="entry name" value="6-PTP_synth/QueD_sf"/>
</dbReference>
<evidence type="ECO:0000256" key="2">
    <source>
        <dbReference type="ARBA" id="ARBA00022833"/>
    </source>
</evidence>
<keyword evidence="1 5" id="KW-0479">Metal-binding</keyword>
<gene>
    <name evidence="6" type="ORF">ENU14_07190</name>
</gene>
<dbReference type="Gene3D" id="3.30.479.10">
    <property type="entry name" value="6-pyruvoyl tetrahydropterin synthase/QueD"/>
    <property type="match status" value="1"/>
</dbReference>
<dbReference type="EMBL" id="DTBJ01000060">
    <property type="protein sequence ID" value="HGM59347.1"/>
    <property type="molecule type" value="Genomic_DNA"/>
</dbReference>
<dbReference type="AlphaFoldDB" id="A0A7C4HE03"/>
<dbReference type="SUPFAM" id="SSF55620">
    <property type="entry name" value="Tetrahydrobiopterin biosynthesis enzymes-like"/>
    <property type="match status" value="1"/>
</dbReference>
<dbReference type="Pfam" id="PF01242">
    <property type="entry name" value="PTPS"/>
    <property type="match status" value="1"/>
</dbReference>
<feature type="binding site" evidence="5">
    <location>
        <position position="30"/>
    </location>
    <ligand>
        <name>Zn(2+)</name>
        <dbReference type="ChEBI" id="CHEBI:29105"/>
    </ligand>
</feature>
<dbReference type="GO" id="GO:0016829">
    <property type="term" value="F:lyase activity"/>
    <property type="evidence" value="ECO:0007669"/>
    <property type="project" value="UniProtKB-KW"/>
</dbReference>
<dbReference type="PIRSF" id="PIRSF006113">
    <property type="entry name" value="PTP_synth"/>
    <property type="match status" value="1"/>
</dbReference>
<dbReference type="InterPro" id="IPR007115">
    <property type="entry name" value="6-PTP_synth/QueD"/>
</dbReference>
<feature type="active site" description="Proton acceptor" evidence="4">
    <location>
        <position position="26"/>
    </location>
</feature>
<feature type="active site" description="Charge relay system" evidence="4">
    <location>
        <position position="127"/>
    </location>
</feature>
<evidence type="ECO:0000256" key="3">
    <source>
        <dbReference type="ARBA" id="ARBA00023239"/>
    </source>
</evidence>
<feature type="binding site" evidence="5">
    <location>
        <position position="17"/>
    </location>
    <ligand>
        <name>Zn(2+)</name>
        <dbReference type="ChEBI" id="CHEBI:29105"/>
    </ligand>
</feature>
<comment type="cofactor">
    <cofactor evidence="5">
        <name>Zn(2+)</name>
        <dbReference type="ChEBI" id="CHEBI:29105"/>
    </cofactor>
    <text evidence="5">Binds 1 zinc ion per subunit.</text>
</comment>
<evidence type="ECO:0000256" key="5">
    <source>
        <dbReference type="PIRSR" id="PIRSR006113-2"/>
    </source>
</evidence>
<feature type="binding site" evidence="5">
    <location>
        <position position="32"/>
    </location>
    <ligand>
        <name>Zn(2+)</name>
        <dbReference type="ChEBI" id="CHEBI:29105"/>
    </ligand>
</feature>
<dbReference type="GO" id="GO:0046872">
    <property type="term" value="F:metal ion binding"/>
    <property type="evidence" value="ECO:0007669"/>
    <property type="project" value="UniProtKB-KW"/>
</dbReference>
<evidence type="ECO:0000313" key="6">
    <source>
        <dbReference type="EMBL" id="HGM59347.1"/>
    </source>
</evidence>
<organism evidence="6">
    <name type="scientific">Staphylothermus marinus</name>
    <dbReference type="NCBI Taxonomy" id="2280"/>
    <lineage>
        <taxon>Archaea</taxon>
        <taxon>Thermoproteota</taxon>
        <taxon>Thermoprotei</taxon>
        <taxon>Desulfurococcales</taxon>
        <taxon>Desulfurococcaceae</taxon>
        <taxon>Staphylothermus</taxon>
    </lineage>
</organism>
<comment type="caution">
    <text evidence="6">The sequence shown here is derived from an EMBL/GenBank/DDBJ whole genome shotgun (WGS) entry which is preliminary data.</text>
</comment>
<evidence type="ECO:0000256" key="1">
    <source>
        <dbReference type="ARBA" id="ARBA00022723"/>
    </source>
</evidence>
<reference evidence="6" key="1">
    <citation type="journal article" date="2020" name="mSystems">
        <title>Genome- and Community-Level Interaction Insights into Carbon Utilization and Element Cycling Functions of Hydrothermarchaeota in Hydrothermal Sediment.</title>
        <authorList>
            <person name="Zhou Z."/>
            <person name="Liu Y."/>
            <person name="Xu W."/>
            <person name="Pan J."/>
            <person name="Luo Z.H."/>
            <person name="Li M."/>
        </authorList>
    </citation>
    <scope>NUCLEOTIDE SEQUENCE [LARGE SCALE GENOMIC DNA]</scope>
    <source>
        <strain evidence="6">SpSt-642</strain>
    </source>
</reference>
<keyword evidence="3" id="KW-0456">Lyase</keyword>
<keyword evidence="2 5" id="KW-0862">Zinc</keyword>
<name>A0A7C4HE03_STAMA</name>
<accession>A0A7C4HE03</accession>
<protein>
    <submittedName>
        <fullName evidence="6">6-carboxytetrahydropterin synthase</fullName>
    </submittedName>
</protein>
<feature type="active site" description="Charge relay system" evidence="4">
    <location>
        <position position="70"/>
    </location>
</feature>
<proteinExistence type="predicted"/>
<dbReference type="PANTHER" id="PTHR12589:SF7">
    <property type="entry name" value="6-PYRUVOYL TETRAHYDROBIOPTERIN SYNTHASE"/>
    <property type="match status" value="1"/>
</dbReference>
<dbReference type="PANTHER" id="PTHR12589">
    <property type="entry name" value="PYRUVOYL TETRAHYDROBIOPTERIN SYNTHASE"/>
    <property type="match status" value="1"/>
</dbReference>
<sequence>MVKIIIGVENISFDASHYTKGFDRECLNLHGHTYRLSIEVRGDIDPDTGMVIDFSILKKEILSIVKEYDHKIIVSKRDLDKISIKGPFNTEFKIIDYPYATAEYIALDIARRLREKIKLPVRLKLYEGLNNYVIVEID</sequence>